<dbReference type="OrthoDB" id="9788539at2"/>
<evidence type="ECO:0000256" key="1">
    <source>
        <dbReference type="ARBA" id="ARBA00005750"/>
    </source>
</evidence>
<dbReference type="Gene3D" id="3.20.20.140">
    <property type="entry name" value="Metal-dependent hydrolases"/>
    <property type="match status" value="1"/>
</dbReference>
<accession>A0A6N8L3H6</accession>
<name>A0A6N8L3H6_9SPHI</name>
<evidence type="ECO:0000256" key="4">
    <source>
        <dbReference type="ARBA" id="ARBA00051722"/>
    </source>
</evidence>
<dbReference type="Pfam" id="PF19567">
    <property type="entry name" value="CpsB_CapC"/>
    <property type="match status" value="1"/>
</dbReference>
<dbReference type="Proteomes" id="UP000435036">
    <property type="component" value="Unassembled WGS sequence"/>
</dbReference>
<dbReference type="PANTHER" id="PTHR39181:SF1">
    <property type="entry name" value="TYROSINE-PROTEIN PHOSPHATASE YWQE"/>
    <property type="match status" value="1"/>
</dbReference>
<comment type="similarity">
    <text evidence="1">Belongs to the metallo-dependent hydrolases superfamily. CpsB/CapC family.</text>
</comment>
<comment type="caution">
    <text evidence="5">The sequence shown here is derived from an EMBL/GenBank/DDBJ whole genome shotgun (WGS) entry which is preliminary data.</text>
</comment>
<organism evidence="5 6">
    <name type="scientific">Sphingobacterium humi</name>
    <dbReference type="NCBI Taxonomy" id="1796905"/>
    <lineage>
        <taxon>Bacteria</taxon>
        <taxon>Pseudomonadati</taxon>
        <taxon>Bacteroidota</taxon>
        <taxon>Sphingobacteriia</taxon>
        <taxon>Sphingobacteriales</taxon>
        <taxon>Sphingobacteriaceae</taxon>
        <taxon>Sphingobacterium</taxon>
    </lineage>
</organism>
<dbReference type="GO" id="GO:0004725">
    <property type="term" value="F:protein tyrosine phosphatase activity"/>
    <property type="evidence" value="ECO:0007669"/>
    <property type="project" value="UniProtKB-EC"/>
</dbReference>
<proteinExistence type="inferred from homology"/>
<dbReference type="PANTHER" id="PTHR39181">
    <property type="entry name" value="TYROSINE-PROTEIN PHOSPHATASE YWQE"/>
    <property type="match status" value="1"/>
</dbReference>
<dbReference type="EMBL" id="WSQA01000014">
    <property type="protein sequence ID" value="MVZ63624.1"/>
    <property type="molecule type" value="Genomic_DNA"/>
</dbReference>
<protein>
    <recommendedName>
        <fullName evidence="2">protein-tyrosine-phosphatase</fullName>
        <ecNumber evidence="2">3.1.3.48</ecNumber>
    </recommendedName>
</protein>
<evidence type="ECO:0000256" key="2">
    <source>
        <dbReference type="ARBA" id="ARBA00013064"/>
    </source>
</evidence>
<comment type="catalytic activity">
    <reaction evidence="4">
        <text>O-phospho-L-tyrosyl-[protein] + H2O = L-tyrosyl-[protein] + phosphate</text>
        <dbReference type="Rhea" id="RHEA:10684"/>
        <dbReference type="Rhea" id="RHEA-COMP:10136"/>
        <dbReference type="Rhea" id="RHEA-COMP:20101"/>
        <dbReference type="ChEBI" id="CHEBI:15377"/>
        <dbReference type="ChEBI" id="CHEBI:43474"/>
        <dbReference type="ChEBI" id="CHEBI:46858"/>
        <dbReference type="ChEBI" id="CHEBI:61978"/>
        <dbReference type="EC" id="3.1.3.48"/>
    </reaction>
</comment>
<dbReference type="RefSeq" id="WP_160370341.1">
    <property type="nucleotide sequence ID" value="NZ_WSQA01000014.1"/>
</dbReference>
<evidence type="ECO:0000256" key="3">
    <source>
        <dbReference type="ARBA" id="ARBA00022801"/>
    </source>
</evidence>
<gene>
    <name evidence="5" type="ORF">GQF63_16475</name>
</gene>
<reference evidence="5 6" key="1">
    <citation type="submission" date="2019-12" db="EMBL/GenBank/DDBJ databases">
        <authorList>
            <person name="Dong K."/>
        </authorList>
    </citation>
    <scope>NUCLEOTIDE SEQUENCE [LARGE SCALE GENOMIC DNA]</scope>
    <source>
        <strain evidence="5 6">JCM 31225</strain>
    </source>
</reference>
<dbReference type="SUPFAM" id="SSF89550">
    <property type="entry name" value="PHP domain-like"/>
    <property type="match status" value="1"/>
</dbReference>
<sequence length="263" mass="30251">MGFWNNLFGGDKKKERSYHNKLAWMSWDIHNHLLPGIDDGCQDTNQSLELIAGLKDLGIHRSISTPHIMHGVHDNTPESIKGAFAQLQAALKQGDVDFELKFSAEYMIDDQLDHLIQEDQLCSMPNNYVLIEMSYLAESKALFSIIKSLQEKGFQPILAHPERYNYYHNNFKIFEDIKNAGCMLQLNLLSISKYYGEHVKTAALTLIRAGMYDFVGTDMHHTRHLEALKGLVTKYDVRELLKECPIRNATMFEKNHDHEKKIA</sequence>
<keyword evidence="6" id="KW-1185">Reference proteome</keyword>
<dbReference type="AlphaFoldDB" id="A0A6N8L3H6"/>
<keyword evidence="3" id="KW-0378">Hydrolase</keyword>
<dbReference type="InterPro" id="IPR016195">
    <property type="entry name" value="Pol/histidinol_Pase-like"/>
</dbReference>
<evidence type="ECO:0000313" key="5">
    <source>
        <dbReference type="EMBL" id="MVZ63624.1"/>
    </source>
</evidence>
<evidence type="ECO:0000313" key="6">
    <source>
        <dbReference type="Proteomes" id="UP000435036"/>
    </source>
</evidence>
<dbReference type="GO" id="GO:0030145">
    <property type="term" value="F:manganese ion binding"/>
    <property type="evidence" value="ECO:0007669"/>
    <property type="project" value="InterPro"/>
</dbReference>
<dbReference type="EC" id="3.1.3.48" evidence="2"/>
<dbReference type="InterPro" id="IPR016667">
    <property type="entry name" value="Caps_polysacc_synth_CpsB/CapC"/>
</dbReference>